<feature type="domain" description="ABC transporter" evidence="6">
    <location>
        <begin position="4"/>
        <end position="234"/>
    </location>
</feature>
<sequence length="375" mass="40993">MAAVSFKNVRKVFGDTVSIPSLDLDIRDGEFVCLLGPSGCGKTTTLRMLAGLEQPTSGTIHIGGQEVHELPPARRDIAMVFQSYALYPHLTVAENIVYPLKKRGIPKHEWPAMLTHIAQLLQLEPLLARKPKQLSGGQQQRVALGRALIRKPKVFLLDEPLSNLDAKLRAHMRAELIELHQRIGTTTVYVTHDQLEAMTMSTRIAVMSGGVLQQFGTPDEIYYRPANQFVAGFIGTPAMSLINGDLQRDDNGFAVRAGGLSLRLPHSALQTDADREVAIGLRPEDIVLGRGTHSARIKVVEPTGHESIVLMDCGGATLCTRIASDVPLAAELRAGQDVPFDVALARVHVFSRKSGLRQNRDDTNVTSIKRTRDAA</sequence>
<dbReference type="PANTHER" id="PTHR43875">
    <property type="entry name" value="MALTODEXTRIN IMPORT ATP-BINDING PROTEIN MSMX"/>
    <property type="match status" value="1"/>
</dbReference>
<dbReference type="Gene3D" id="2.40.50.140">
    <property type="entry name" value="Nucleic acid-binding proteins"/>
    <property type="match status" value="1"/>
</dbReference>
<evidence type="ECO:0000256" key="4">
    <source>
        <dbReference type="ARBA" id="ARBA00022741"/>
    </source>
</evidence>
<dbReference type="InterPro" id="IPR003593">
    <property type="entry name" value="AAA+_ATPase"/>
</dbReference>
<dbReference type="Gene3D" id="2.40.50.100">
    <property type="match status" value="1"/>
</dbReference>
<keyword evidence="3" id="KW-0997">Cell inner membrane</keyword>
<gene>
    <name evidence="7" type="ORF">EOS_39800</name>
</gene>
<dbReference type="SMART" id="SM00382">
    <property type="entry name" value="AAA"/>
    <property type="match status" value="1"/>
</dbReference>
<dbReference type="InterPro" id="IPR027417">
    <property type="entry name" value="P-loop_NTPase"/>
</dbReference>
<dbReference type="GO" id="GO:0016887">
    <property type="term" value="F:ATP hydrolysis activity"/>
    <property type="evidence" value="ECO:0007669"/>
    <property type="project" value="InterPro"/>
</dbReference>
<keyword evidence="5" id="KW-0067">ATP-binding</keyword>
<comment type="caution">
    <text evidence="7">The sequence shown here is derived from an EMBL/GenBank/DDBJ whole genome shotgun (WGS) entry which is preliminary data.</text>
</comment>
<dbReference type="SUPFAM" id="SSF52540">
    <property type="entry name" value="P-loop containing nucleoside triphosphate hydrolases"/>
    <property type="match status" value="1"/>
</dbReference>
<dbReference type="InterPro" id="IPR012340">
    <property type="entry name" value="NA-bd_OB-fold"/>
</dbReference>
<evidence type="ECO:0000256" key="5">
    <source>
        <dbReference type="ARBA" id="ARBA00022840"/>
    </source>
</evidence>
<evidence type="ECO:0000259" key="6">
    <source>
        <dbReference type="PROSITE" id="PS50893"/>
    </source>
</evidence>
<keyword evidence="3" id="KW-0472">Membrane</keyword>
<dbReference type="InterPro" id="IPR040582">
    <property type="entry name" value="OB_MalK-like"/>
</dbReference>
<dbReference type="InterPro" id="IPR047641">
    <property type="entry name" value="ABC_transpr_MalK/UgpC-like"/>
</dbReference>
<evidence type="ECO:0000256" key="1">
    <source>
        <dbReference type="ARBA" id="ARBA00022448"/>
    </source>
</evidence>
<dbReference type="GO" id="GO:0005524">
    <property type="term" value="F:ATP binding"/>
    <property type="evidence" value="ECO:0007669"/>
    <property type="project" value="UniProtKB-KW"/>
</dbReference>
<dbReference type="GO" id="GO:0140359">
    <property type="term" value="F:ABC-type transporter activity"/>
    <property type="evidence" value="ECO:0007669"/>
    <property type="project" value="UniProtKB-ARBA"/>
</dbReference>
<dbReference type="OrthoDB" id="5298774at2"/>
<keyword evidence="8" id="KW-1185">Reference proteome</keyword>
<dbReference type="PROSITE" id="PS00211">
    <property type="entry name" value="ABC_TRANSPORTER_1"/>
    <property type="match status" value="1"/>
</dbReference>
<dbReference type="RefSeq" id="WP_047897737.1">
    <property type="nucleotide sequence ID" value="NZ_AEJF01000245.1"/>
</dbReference>
<organism evidence="7 8">
    <name type="scientific">Caballeronia mineralivorans PML1(12)</name>
    <dbReference type="NCBI Taxonomy" id="908627"/>
    <lineage>
        <taxon>Bacteria</taxon>
        <taxon>Pseudomonadati</taxon>
        <taxon>Pseudomonadota</taxon>
        <taxon>Betaproteobacteria</taxon>
        <taxon>Burkholderiales</taxon>
        <taxon>Burkholderiaceae</taxon>
        <taxon>Caballeronia</taxon>
    </lineage>
</organism>
<dbReference type="PROSITE" id="PS50893">
    <property type="entry name" value="ABC_TRANSPORTER_2"/>
    <property type="match status" value="1"/>
</dbReference>
<dbReference type="EMBL" id="AEJF01000245">
    <property type="protein sequence ID" value="KLU20667.1"/>
    <property type="molecule type" value="Genomic_DNA"/>
</dbReference>
<dbReference type="PATRIC" id="fig|908627.4.peg.8914"/>
<dbReference type="Pfam" id="PF00005">
    <property type="entry name" value="ABC_tran"/>
    <property type="match status" value="1"/>
</dbReference>
<protein>
    <submittedName>
        <fullName evidence="7">ABC transporter ATPase</fullName>
    </submittedName>
</protein>
<dbReference type="Pfam" id="PF17912">
    <property type="entry name" value="OB_MalK"/>
    <property type="match status" value="1"/>
</dbReference>
<dbReference type="Gene3D" id="3.40.50.300">
    <property type="entry name" value="P-loop containing nucleotide triphosphate hydrolases"/>
    <property type="match status" value="1"/>
</dbReference>
<keyword evidence="1" id="KW-0813">Transport</keyword>
<accession>A0A0J1CJ07</accession>
<name>A0A0J1CJ07_9BURK</name>
<dbReference type="AlphaFoldDB" id="A0A0J1CJ07"/>
<dbReference type="InterPro" id="IPR008995">
    <property type="entry name" value="Mo/tungstate-bd_C_term_dom"/>
</dbReference>
<dbReference type="InterPro" id="IPR003439">
    <property type="entry name" value="ABC_transporter-like_ATP-bd"/>
</dbReference>
<keyword evidence="4" id="KW-0547">Nucleotide-binding</keyword>
<dbReference type="SUPFAM" id="SSF50331">
    <property type="entry name" value="MOP-like"/>
    <property type="match status" value="1"/>
</dbReference>
<dbReference type="Proteomes" id="UP000035963">
    <property type="component" value="Unassembled WGS sequence"/>
</dbReference>
<dbReference type="InterPro" id="IPR017871">
    <property type="entry name" value="ABC_transporter-like_CS"/>
</dbReference>
<reference evidence="7 8" key="1">
    <citation type="journal article" date="2015" name="Genome Announc.">
        <title>Draft Genome Sequence of Burkholderia sp. Strain PML1(12), an Ectomycorrhizosphere-Inhabiting Bacterium with Effective Mineral-Weathering Ability.</title>
        <authorList>
            <person name="Uroz S."/>
            <person name="Oger P."/>
        </authorList>
    </citation>
    <scope>NUCLEOTIDE SEQUENCE [LARGE SCALE GENOMIC DNA]</scope>
    <source>
        <strain evidence="8">PML1(12)</strain>
    </source>
</reference>
<dbReference type="PANTHER" id="PTHR43875:SF14">
    <property type="entry name" value="ABC TRANSPORTER ATP-BINDING PROTEIN"/>
    <property type="match status" value="1"/>
</dbReference>
<evidence type="ECO:0000313" key="7">
    <source>
        <dbReference type="EMBL" id="KLU20667.1"/>
    </source>
</evidence>
<evidence type="ECO:0000313" key="8">
    <source>
        <dbReference type="Proteomes" id="UP000035963"/>
    </source>
</evidence>
<dbReference type="FunFam" id="3.40.50.300:FF:000042">
    <property type="entry name" value="Maltose/maltodextrin ABC transporter, ATP-binding protein"/>
    <property type="match status" value="1"/>
</dbReference>
<proteinExistence type="predicted"/>
<evidence type="ECO:0000256" key="2">
    <source>
        <dbReference type="ARBA" id="ARBA00022475"/>
    </source>
</evidence>
<dbReference type="GO" id="GO:0055052">
    <property type="term" value="C:ATP-binding cassette (ABC) transporter complex, substrate-binding subunit-containing"/>
    <property type="evidence" value="ECO:0007669"/>
    <property type="project" value="TreeGrafter"/>
</dbReference>
<keyword evidence="2" id="KW-1003">Cell membrane</keyword>
<evidence type="ECO:0000256" key="3">
    <source>
        <dbReference type="ARBA" id="ARBA00022519"/>
    </source>
</evidence>